<dbReference type="InterPro" id="IPR057309">
    <property type="entry name" value="PcsB_CC"/>
</dbReference>
<dbReference type="EC" id="3.4.-.-" evidence="9"/>
<feature type="coiled-coil region" evidence="6">
    <location>
        <begin position="257"/>
        <end position="284"/>
    </location>
</feature>
<dbReference type="OrthoDB" id="9808890at2"/>
<feature type="coiled-coil region" evidence="6">
    <location>
        <begin position="140"/>
        <end position="216"/>
    </location>
</feature>
<dbReference type="EMBL" id="CYZV01000057">
    <property type="protein sequence ID" value="CUO81009.1"/>
    <property type="molecule type" value="Genomic_DNA"/>
</dbReference>
<proteinExistence type="inferred from homology"/>
<evidence type="ECO:0000259" key="8">
    <source>
        <dbReference type="PROSITE" id="PS51935"/>
    </source>
</evidence>
<dbReference type="PANTHER" id="PTHR47053:SF1">
    <property type="entry name" value="MUREIN DD-ENDOPEPTIDASE MEPH-RELATED"/>
    <property type="match status" value="1"/>
</dbReference>
<keyword evidence="2" id="KW-0645">Protease</keyword>
<keyword evidence="6" id="KW-0175">Coiled coil</keyword>
<dbReference type="SUPFAM" id="SSF54001">
    <property type="entry name" value="Cysteine proteinases"/>
    <property type="match status" value="1"/>
</dbReference>
<dbReference type="GO" id="GO:0006508">
    <property type="term" value="P:proteolysis"/>
    <property type="evidence" value="ECO:0007669"/>
    <property type="project" value="UniProtKB-KW"/>
</dbReference>
<evidence type="ECO:0000313" key="9">
    <source>
        <dbReference type="EMBL" id="CUO81009.1"/>
    </source>
</evidence>
<name>A0A174I7G4_9CLOT</name>
<evidence type="ECO:0000256" key="7">
    <source>
        <dbReference type="SAM" id="SignalP"/>
    </source>
</evidence>
<reference evidence="9 10" key="1">
    <citation type="submission" date="2015-09" db="EMBL/GenBank/DDBJ databases">
        <authorList>
            <consortium name="Pathogen Informatics"/>
        </authorList>
    </citation>
    <scope>NUCLEOTIDE SEQUENCE [LARGE SCALE GENOMIC DNA]</scope>
    <source>
        <strain evidence="9 10">2789STDY5834855</strain>
    </source>
</reference>
<evidence type="ECO:0000256" key="4">
    <source>
        <dbReference type="ARBA" id="ARBA00022801"/>
    </source>
</evidence>
<dbReference type="PANTHER" id="PTHR47053">
    <property type="entry name" value="MUREIN DD-ENDOPEPTIDASE MEPH-RELATED"/>
    <property type="match status" value="1"/>
</dbReference>
<feature type="coiled-coil region" evidence="6">
    <location>
        <begin position="30"/>
        <end position="99"/>
    </location>
</feature>
<dbReference type="RefSeq" id="WP_055277894.1">
    <property type="nucleotide sequence ID" value="NZ_CYZV01000057.1"/>
</dbReference>
<dbReference type="InterPro" id="IPR051202">
    <property type="entry name" value="Peptidase_C40"/>
</dbReference>
<dbReference type="GO" id="GO:0008234">
    <property type="term" value="F:cysteine-type peptidase activity"/>
    <property type="evidence" value="ECO:0007669"/>
    <property type="project" value="UniProtKB-KW"/>
</dbReference>
<feature type="chain" id="PRO_5008024068" evidence="7">
    <location>
        <begin position="25"/>
        <end position="407"/>
    </location>
</feature>
<evidence type="ECO:0000313" key="10">
    <source>
        <dbReference type="Proteomes" id="UP000095558"/>
    </source>
</evidence>
<dbReference type="Gene3D" id="3.90.1720.10">
    <property type="entry name" value="endopeptidase domain like (from Nostoc punctiforme)"/>
    <property type="match status" value="1"/>
</dbReference>
<dbReference type="Pfam" id="PF00877">
    <property type="entry name" value="NLPC_P60"/>
    <property type="match status" value="1"/>
</dbReference>
<comment type="similarity">
    <text evidence="1">Belongs to the peptidase C40 family.</text>
</comment>
<evidence type="ECO:0000256" key="1">
    <source>
        <dbReference type="ARBA" id="ARBA00007074"/>
    </source>
</evidence>
<protein>
    <submittedName>
        <fullName evidence="9">SagA protein</fullName>
        <ecNumber evidence="9">3.4.-.-</ecNumber>
    </submittedName>
</protein>
<dbReference type="AlphaFoldDB" id="A0A174I7G4"/>
<evidence type="ECO:0000256" key="3">
    <source>
        <dbReference type="ARBA" id="ARBA00022729"/>
    </source>
</evidence>
<sequence length="407" mass="44970">MKKKILSALLAATLVITSAMPAFATPNQEVIENQNKYDEFTKKIEDINNKIYSLNAEIEPLVATIDENNTQIEQIKVEVENTEKEIETAKEDIANTEEVLGKRIRELYKSGGQSSYIMLLFSADSFNDLISKIESTSRLVNIDKKIVKELEEKQDSLNQKIESLDAKNEELVKINEETQKSLSEFEAKKAEQETLVEQAKAEQAEFEREFLAVSERQLVTPQYAVIENSSSSIDQLNSAISQLRSIRDNQLKSNIVKEEVNEKIEAAKAKVAELQAAIDAANAASKPNRGDSTVSATGNAIVDYAYKFLGTPYVWGGTSPSGFDCSGFTQYVFKNAAGVSLPRITYDQINVGTPVAYSDLQPGDLVFPHTGHVGIYIGGGQMIHAPSTGDVVKVSSVYKFYTARRVV</sequence>
<dbReference type="Proteomes" id="UP000095558">
    <property type="component" value="Unassembled WGS sequence"/>
</dbReference>
<feature type="domain" description="NlpC/P60" evidence="8">
    <location>
        <begin position="295"/>
        <end position="407"/>
    </location>
</feature>
<gene>
    <name evidence="9" type="ORF">ERS852470_03433</name>
</gene>
<keyword evidence="4 9" id="KW-0378">Hydrolase</keyword>
<accession>A0A174I7G4</accession>
<dbReference type="Gene3D" id="6.10.250.3150">
    <property type="match status" value="1"/>
</dbReference>
<dbReference type="PROSITE" id="PS51935">
    <property type="entry name" value="NLPC_P60"/>
    <property type="match status" value="1"/>
</dbReference>
<feature type="signal peptide" evidence="7">
    <location>
        <begin position="1"/>
        <end position="24"/>
    </location>
</feature>
<dbReference type="InterPro" id="IPR038765">
    <property type="entry name" value="Papain-like_cys_pep_sf"/>
</dbReference>
<keyword evidence="3 7" id="KW-0732">Signal</keyword>
<evidence type="ECO:0000256" key="6">
    <source>
        <dbReference type="SAM" id="Coils"/>
    </source>
</evidence>
<dbReference type="InterPro" id="IPR000064">
    <property type="entry name" value="NLP_P60_dom"/>
</dbReference>
<organism evidence="9 10">
    <name type="scientific">Clostridium disporicum</name>
    <dbReference type="NCBI Taxonomy" id="84024"/>
    <lineage>
        <taxon>Bacteria</taxon>
        <taxon>Bacillati</taxon>
        <taxon>Bacillota</taxon>
        <taxon>Clostridia</taxon>
        <taxon>Eubacteriales</taxon>
        <taxon>Clostridiaceae</taxon>
        <taxon>Clostridium</taxon>
    </lineage>
</organism>
<evidence type="ECO:0000256" key="2">
    <source>
        <dbReference type="ARBA" id="ARBA00022670"/>
    </source>
</evidence>
<evidence type="ECO:0000256" key="5">
    <source>
        <dbReference type="ARBA" id="ARBA00022807"/>
    </source>
</evidence>
<dbReference type="Pfam" id="PF24568">
    <property type="entry name" value="CC_PcsB"/>
    <property type="match status" value="1"/>
</dbReference>
<keyword evidence="5" id="KW-0788">Thiol protease</keyword>